<protein>
    <recommendedName>
        <fullName evidence="3">Reverse transcriptase domain-containing protein</fullName>
    </recommendedName>
</protein>
<gene>
    <name evidence="1" type="ORF">SKAU_G00351510</name>
</gene>
<dbReference type="Proteomes" id="UP001152622">
    <property type="component" value="Chromosome 16"/>
</dbReference>
<evidence type="ECO:0000313" key="2">
    <source>
        <dbReference type="Proteomes" id="UP001152622"/>
    </source>
</evidence>
<name>A0A9Q1EKQ3_SYNKA</name>
<sequence length="179" mass="20707">MGGVSHALRLFIKELGKELVMPYMKRCMEGSTHLQKHITEAMGRCGLKNPNPATTQPQEKVGHGQVKRKRCKICPAVNDRKNRSCTDQITTLRIILEWNSPFYVNFFDYEKAFDSVDRQIWKLLRHYGVPEKITNIRNSYEGIDWVMKTSTAQKRNGIQWTQLDDLDIADDLALLSHTQ</sequence>
<dbReference type="AlphaFoldDB" id="A0A9Q1EKQ3"/>
<dbReference type="EMBL" id="JAINUF010000016">
    <property type="protein sequence ID" value="KAJ8340518.1"/>
    <property type="molecule type" value="Genomic_DNA"/>
</dbReference>
<organism evidence="1 2">
    <name type="scientific">Synaphobranchus kaupii</name>
    <name type="common">Kaup's arrowtooth eel</name>
    <dbReference type="NCBI Taxonomy" id="118154"/>
    <lineage>
        <taxon>Eukaryota</taxon>
        <taxon>Metazoa</taxon>
        <taxon>Chordata</taxon>
        <taxon>Craniata</taxon>
        <taxon>Vertebrata</taxon>
        <taxon>Euteleostomi</taxon>
        <taxon>Actinopterygii</taxon>
        <taxon>Neopterygii</taxon>
        <taxon>Teleostei</taxon>
        <taxon>Anguilliformes</taxon>
        <taxon>Synaphobranchidae</taxon>
        <taxon>Synaphobranchus</taxon>
    </lineage>
</organism>
<evidence type="ECO:0000313" key="1">
    <source>
        <dbReference type="EMBL" id="KAJ8340518.1"/>
    </source>
</evidence>
<dbReference type="OrthoDB" id="410381at2759"/>
<comment type="caution">
    <text evidence="1">The sequence shown here is derived from an EMBL/GenBank/DDBJ whole genome shotgun (WGS) entry which is preliminary data.</text>
</comment>
<keyword evidence="2" id="KW-1185">Reference proteome</keyword>
<accession>A0A9Q1EKQ3</accession>
<proteinExistence type="predicted"/>
<evidence type="ECO:0008006" key="3">
    <source>
        <dbReference type="Google" id="ProtNLM"/>
    </source>
</evidence>
<reference evidence="1" key="1">
    <citation type="journal article" date="2023" name="Science">
        <title>Genome structures resolve the early diversification of teleost fishes.</title>
        <authorList>
            <person name="Parey E."/>
            <person name="Louis A."/>
            <person name="Montfort J."/>
            <person name="Bouchez O."/>
            <person name="Roques C."/>
            <person name="Iampietro C."/>
            <person name="Lluch J."/>
            <person name="Castinel A."/>
            <person name="Donnadieu C."/>
            <person name="Desvignes T."/>
            <person name="Floi Bucao C."/>
            <person name="Jouanno E."/>
            <person name="Wen M."/>
            <person name="Mejri S."/>
            <person name="Dirks R."/>
            <person name="Jansen H."/>
            <person name="Henkel C."/>
            <person name="Chen W.J."/>
            <person name="Zahm M."/>
            <person name="Cabau C."/>
            <person name="Klopp C."/>
            <person name="Thompson A.W."/>
            <person name="Robinson-Rechavi M."/>
            <person name="Braasch I."/>
            <person name="Lecointre G."/>
            <person name="Bobe J."/>
            <person name="Postlethwait J.H."/>
            <person name="Berthelot C."/>
            <person name="Roest Crollius H."/>
            <person name="Guiguen Y."/>
        </authorList>
    </citation>
    <scope>NUCLEOTIDE SEQUENCE</scope>
    <source>
        <strain evidence="1">WJC10195</strain>
    </source>
</reference>